<accession>A0A1I8A114</accession>
<organism evidence="1 2">
    <name type="scientific">Steinernema glaseri</name>
    <dbReference type="NCBI Taxonomy" id="37863"/>
    <lineage>
        <taxon>Eukaryota</taxon>
        <taxon>Metazoa</taxon>
        <taxon>Ecdysozoa</taxon>
        <taxon>Nematoda</taxon>
        <taxon>Chromadorea</taxon>
        <taxon>Rhabditida</taxon>
        <taxon>Tylenchina</taxon>
        <taxon>Panagrolaimomorpha</taxon>
        <taxon>Strongyloidoidea</taxon>
        <taxon>Steinernematidae</taxon>
        <taxon>Steinernema</taxon>
    </lineage>
</organism>
<proteinExistence type="predicted"/>
<dbReference type="AlphaFoldDB" id="A0A1I8A114"/>
<evidence type="ECO:0000313" key="2">
    <source>
        <dbReference type="WBParaSite" id="L893_g31778.t1"/>
    </source>
</evidence>
<sequence length="75" mass="7924">MILSFNPFCHDDSCAIYMTLLGSDESATMEPTGSNGLAFSTQSELTPEGKLKLLPADYKMITAVSCGECPGALVC</sequence>
<protein>
    <submittedName>
        <fullName evidence="2">Secreted protein</fullName>
    </submittedName>
</protein>
<name>A0A1I8A114_9BILA</name>
<reference evidence="2" key="1">
    <citation type="submission" date="2016-11" db="UniProtKB">
        <authorList>
            <consortium name="WormBaseParasite"/>
        </authorList>
    </citation>
    <scope>IDENTIFICATION</scope>
</reference>
<dbReference type="WBParaSite" id="L893_g31778.t1">
    <property type="protein sequence ID" value="L893_g31778.t1"/>
    <property type="gene ID" value="L893_g31778"/>
</dbReference>
<dbReference type="Proteomes" id="UP000095287">
    <property type="component" value="Unplaced"/>
</dbReference>
<keyword evidence="1" id="KW-1185">Reference proteome</keyword>
<evidence type="ECO:0000313" key="1">
    <source>
        <dbReference type="Proteomes" id="UP000095287"/>
    </source>
</evidence>